<evidence type="ECO:0000313" key="2">
    <source>
        <dbReference type="Proteomes" id="UP001174936"/>
    </source>
</evidence>
<dbReference type="AlphaFoldDB" id="A0AA40D0C4"/>
<sequence>MFRWVRDADGRSLRLITEACWLWSKRTPLSSRPSTAMSSLRIRPPVMVEDGATLSTYFRRQSIGLYVEDMKLVTSYIMKQQPINYLPTKHP</sequence>
<dbReference type="EMBL" id="JAULSV010000001">
    <property type="protein sequence ID" value="KAK0655883.1"/>
    <property type="molecule type" value="Genomic_DNA"/>
</dbReference>
<reference evidence="1" key="1">
    <citation type="submission" date="2023-06" db="EMBL/GenBank/DDBJ databases">
        <title>Genome-scale phylogeny and comparative genomics of the fungal order Sordariales.</title>
        <authorList>
            <consortium name="Lawrence Berkeley National Laboratory"/>
            <person name="Hensen N."/>
            <person name="Bonometti L."/>
            <person name="Westerberg I."/>
            <person name="Brannstrom I.O."/>
            <person name="Guillou S."/>
            <person name="Cros-Aarteil S."/>
            <person name="Calhoun S."/>
            <person name="Haridas S."/>
            <person name="Kuo A."/>
            <person name="Mondo S."/>
            <person name="Pangilinan J."/>
            <person name="Riley R."/>
            <person name="Labutti K."/>
            <person name="Andreopoulos B."/>
            <person name="Lipzen A."/>
            <person name="Chen C."/>
            <person name="Yanf M."/>
            <person name="Daum C."/>
            <person name="Ng V."/>
            <person name="Clum A."/>
            <person name="Steindorff A."/>
            <person name="Ohm R."/>
            <person name="Martin F."/>
            <person name="Silar P."/>
            <person name="Natvig D."/>
            <person name="Lalanne C."/>
            <person name="Gautier V."/>
            <person name="Ament-Velasquez S.L."/>
            <person name="Kruys A."/>
            <person name="Hutchinson M.I."/>
            <person name="Powell A.J."/>
            <person name="Barry K."/>
            <person name="Miller A.N."/>
            <person name="Grigoriev I.V."/>
            <person name="Debuchy R."/>
            <person name="Gladieux P."/>
            <person name="Thoren M.H."/>
            <person name="Johannesson H."/>
        </authorList>
    </citation>
    <scope>NUCLEOTIDE SEQUENCE</scope>
    <source>
        <strain evidence="1">SMH2532-1</strain>
    </source>
</reference>
<protein>
    <submittedName>
        <fullName evidence="1">Uncharacterized protein</fullName>
    </submittedName>
</protein>
<dbReference type="Proteomes" id="UP001174936">
    <property type="component" value="Unassembled WGS sequence"/>
</dbReference>
<evidence type="ECO:0000313" key="1">
    <source>
        <dbReference type="EMBL" id="KAK0655883.1"/>
    </source>
</evidence>
<comment type="caution">
    <text evidence="1">The sequence shown here is derived from an EMBL/GenBank/DDBJ whole genome shotgun (WGS) entry which is preliminary data.</text>
</comment>
<accession>A0AA40D0C4</accession>
<name>A0AA40D0C4_9PEZI</name>
<proteinExistence type="predicted"/>
<gene>
    <name evidence="1" type="ORF">B0T16DRAFT_21449</name>
</gene>
<organism evidence="1 2">
    <name type="scientific">Cercophora newfieldiana</name>
    <dbReference type="NCBI Taxonomy" id="92897"/>
    <lineage>
        <taxon>Eukaryota</taxon>
        <taxon>Fungi</taxon>
        <taxon>Dikarya</taxon>
        <taxon>Ascomycota</taxon>
        <taxon>Pezizomycotina</taxon>
        <taxon>Sordariomycetes</taxon>
        <taxon>Sordariomycetidae</taxon>
        <taxon>Sordariales</taxon>
        <taxon>Lasiosphaeriaceae</taxon>
        <taxon>Cercophora</taxon>
    </lineage>
</organism>
<keyword evidence="2" id="KW-1185">Reference proteome</keyword>